<dbReference type="InterPro" id="IPR006059">
    <property type="entry name" value="SBP"/>
</dbReference>
<proteinExistence type="inferred from homology"/>
<evidence type="ECO:0000256" key="4">
    <source>
        <dbReference type="SAM" id="Phobius"/>
    </source>
</evidence>
<keyword evidence="4" id="KW-1133">Transmembrane helix</keyword>
<gene>
    <name evidence="5" type="ORF">LCGC14_2452900</name>
</gene>
<reference evidence="5" key="1">
    <citation type="journal article" date="2015" name="Nature">
        <title>Complex archaea that bridge the gap between prokaryotes and eukaryotes.</title>
        <authorList>
            <person name="Spang A."/>
            <person name="Saw J.H."/>
            <person name="Jorgensen S.L."/>
            <person name="Zaremba-Niedzwiedzka K."/>
            <person name="Martijn J."/>
            <person name="Lind A.E."/>
            <person name="van Eijk R."/>
            <person name="Schleper C."/>
            <person name="Guy L."/>
            <person name="Ettema T.J."/>
        </authorList>
    </citation>
    <scope>NUCLEOTIDE SEQUENCE</scope>
</reference>
<dbReference type="PANTHER" id="PTHR30061">
    <property type="entry name" value="MALTOSE-BINDING PERIPLASMIC PROTEIN"/>
    <property type="match status" value="1"/>
</dbReference>
<name>A0A0F9BG43_9ZZZZ</name>
<accession>A0A0F9BG43</accession>
<dbReference type="GO" id="GO:0015768">
    <property type="term" value="P:maltose transport"/>
    <property type="evidence" value="ECO:0007669"/>
    <property type="project" value="TreeGrafter"/>
</dbReference>
<keyword evidence="3" id="KW-0732">Signal</keyword>
<dbReference type="Pfam" id="PF01547">
    <property type="entry name" value="SBP_bac_1"/>
    <property type="match status" value="1"/>
</dbReference>
<feature type="transmembrane region" description="Helical" evidence="4">
    <location>
        <begin position="7"/>
        <end position="26"/>
    </location>
</feature>
<dbReference type="Gene3D" id="3.40.190.10">
    <property type="entry name" value="Periplasmic binding protein-like II"/>
    <property type="match status" value="2"/>
</dbReference>
<dbReference type="GO" id="GO:0042956">
    <property type="term" value="P:maltodextrin transmembrane transport"/>
    <property type="evidence" value="ECO:0007669"/>
    <property type="project" value="TreeGrafter"/>
</dbReference>
<evidence type="ECO:0000313" key="5">
    <source>
        <dbReference type="EMBL" id="KKL20695.1"/>
    </source>
</evidence>
<evidence type="ECO:0000256" key="3">
    <source>
        <dbReference type="ARBA" id="ARBA00022729"/>
    </source>
</evidence>
<keyword evidence="4" id="KW-0472">Membrane</keyword>
<comment type="similarity">
    <text evidence="1">Belongs to the bacterial solute-binding protein 1 family.</text>
</comment>
<keyword evidence="4" id="KW-0812">Transmembrane</keyword>
<protein>
    <recommendedName>
        <fullName evidence="6">Extracellular solute-binding protein</fullName>
    </recommendedName>
</protein>
<evidence type="ECO:0000256" key="1">
    <source>
        <dbReference type="ARBA" id="ARBA00008520"/>
    </source>
</evidence>
<dbReference type="EMBL" id="LAZR01038000">
    <property type="protein sequence ID" value="KKL20695.1"/>
    <property type="molecule type" value="Genomic_DNA"/>
</dbReference>
<comment type="caution">
    <text evidence="5">The sequence shown here is derived from an EMBL/GenBank/DDBJ whole genome shotgun (WGS) entry which is preliminary data.</text>
</comment>
<sequence length="361" mass="40055">MKKKIGLIIISTFFAFLLFIPVFMFAGGTEDKAKVTFFWALYDGLTEELRADLESSFNASQDEIEVEIVPVDWNLMHDKLTTAIAGGAPPELSVVGTRWLLEFMEVDAIDEVTQYVSRATLDNISPGAMEANLGGKLMGLPVVAGARILAYNADLITKVPKTMEELRDAAISIHNPPDVYGMIMVGKKYTELTDFAYYLYAAGGDFFETRPDGTFGKSAFNGPEGVKALEFMVQLAEKDKVVNEGYLSLDRMGAHPVFYTGKVGFTFIGAWVESAFNAAGGAFDIRYAQIPPFRGADGKHSSLRILLPSSKMRKTRKQRVNSSITSFRMNGRQNLMRQSAFRPLLFLQANFRSSSHHFIKS</sequence>
<dbReference type="GO" id="GO:1901982">
    <property type="term" value="F:maltose binding"/>
    <property type="evidence" value="ECO:0007669"/>
    <property type="project" value="TreeGrafter"/>
</dbReference>
<dbReference type="PANTHER" id="PTHR30061:SF50">
    <property type="entry name" value="MALTOSE_MALTODEXTRIN-BINDING PERIPLASMIC PROTEIN"/>
    <property type="match status" value="1"/>
</dbReference>
<dbReference type="SUPFAM" id="SSF53850">
    <property type="entry name" value="Periplasmic binding protein-like II"/>
    <property type="match status" value="1"/>
</dbReference>
<dbReference type="GO" id="GO:0055052">
    <property type="term" value="C:ATP-binding cassette (ABC) transporter complex, substrate-binding subunit-containing"/>
    <property type="evidence" value="ECO:0007669"/>
    <property type="project" value="TreeGrafter"/>
</dbReference>
<dbReference type="AlphaFoldDB" id="A0A0F9BG43"/>
<evidence type="ECO:0008006" key="6">
    <source>
        <dbReference type="Google" id="ProtNLM"/>
    </source>
</evidence>
<keyword evidence="2" id="KW-0813">Transport</keyword>
<evidence type="ECO:0000256" key="2">
    <source>
        <dbReference type="ARBA" id="ARBA00022448"/>
    </source>
</evidence>
<organism evidence="5">
    <name type="scientific">marine sediment metagenome</name>
    <dbReference type="NCBI Taxonomy" id="412755"/>
    <lineage>
        <taxon>unclassified sequences</taxon>
        <taxon>metagenomes</taxon>
        <taxon>ecological metagenomes</taxon>
    </lineage>
</organism>